<evidence type="ECO:0000313" key="4">
    <source>
        <dbReference type="WBParaSite" id="jg3507"/>
    </source>
</evidence>
<reference evidence="4" key="1">
    <citation type="submission" date="2022-11" db="UniProtKB">
        <authorList>
            <consortium name="WormBaseParasite"/>
        </authorList>
    </citation>
    <scope>IDENTIFICATION</scope>
</reference>
<dbReference type="Pfam" id="PF01607">
    <property type="entry name" value="CBM_14"/>
    <property type="match status" value="1"/>
</dbReference>
<evidence type="ECO:0000256" key="1">
    <source>
        <dbReference type="SAM" id="SignalP"/>
    </source>
</evidence>
<dbReference type="GO" id="GO:0005576">
    <property type="term" value="C:extracellular region"/>
    <property type="evidence" value="ECO:0007669"/>
    <property type="project" value="InterPro"/>
</dbReference>
<dbReference type="SUPFAM" id="SSF57184">
    <property type="entry name" value="Growth factor receptor domain"/>
    <property type="match status" value="1"/>
</dbReference>
<accession>A0A915E9J2</accession>
<dbReference type="PROSITE" id="PS50940">
    <property type="entry name" value="CHIT_BIND_II"/>
    <property type="match status" value="1"/>
</dbReference>
<feature type="chain" id="PRO_5038138551" evidence="1">
    <location>
        <begin position="26"/>
        <end position="518"/>
    </location>
</feature>
<dbReference type="GO" id="GO:0008061">
    <property type="term" value="F:chitin binding"/>
    <property type="evidence" value="ECO:0007669"/>
    <property type="project" value="InterPro"/>
</dbReference>
<keyword evidence="1" id="KW-0732">Signal</keyword>
<keyword evidence="3" id="KW-1185">Reference proteome</keyword>
<sequence length="518" mass="58390">MWATAFNRLHALLFLIAVQPSLCNAVYLGCPAYSQKDYPRGRLHYFVPNNCSEEFVSCVNDRPPATFKCDSGMVFDLSNNTCVLQKDCESSGDPQPTTSTWTNASSNASSCDGDFVWDLRLKLCFDEDCGADAHQPKTRMRADAYKGAGAEGFGYLDKKNQKVDLHLQQVSLSTKVDTLLADMTECQYPFFCGISRNSKPAGVRLGDSGGPAYTTEGGIPTVYGINLRYNDVTETEQKNPQTPFSIVLEEDKNSADESSTHPDEFLETSSMLPSILLAPINVSSEILLETLYFLQRSQIVDLKLVNKKFNWVGHSSSLKALHIISSIDIPAIQSIKSQAKKLPINDQHKGGEASNKYQEVEKEVEEALEYYVGLCGKGFPTFSVFDRPPDRYVRFRYVAMCVQTYIKIKALLMWMQDCKVCFTNCTIAFNFLTLKATPYIIPYMEVFEHCSKIELKWSGFYYPPYPPTDLFNTNTHFLQCNTIHLGCTGPAVLQLDISFFVNITEHLKFHYFYSKSKK</sequence>
<dbReference type="InterPro" id="IPR009030">
    <property type="entry name" value="Growth_fac_rcpt_cys_sf"/>
</dbReference>
<dbReference type="InterPro" id="IPR002557">
    <property type="entry name" value="Chitin-bd_dom"/>
</dbReference>
<name>A0A915E9J2_9BILA</name>
<feature type="domain" description="Chitin-binding type-2" evidence="2">
    <location>
        <begin position="27"/>
        <end position="90"/>
    </location>
</feature>
<organism evidence="3 4">
    <name type="scientific">Ditylenchus dipsaci</name>
    <dbReference type="NCBI Taxonomy" id="166011"/>
    <lineage>
        <taxon>Eukaryota</taxon>
        <taxon>Metazoa</taxon>
        <taxon>Ecdysozoa</taxon>
        <taxon>Nematoda</taxon>
        <taxon>Chromadorea</taxon>
        <taxon>Rhabditida</taxon>
        <taxon>Tylenchina</taxon>
        <taxon>Tylenchomorpha</taxon>
        <taxon>Sphaerularioidea</taxon>
        <taxon>Anguinidae</taxon>
        <taxon>Anguininae</taxon>
        <taxon>Ditylenchus</taxon>
    </lineage>
</organism>
<evidence type="ECO:0000313" key="3">
    <source>
        <dbReference type="Proteomes" id="UP000887574"/>
    </source>
</evidence>
<dbReference type="WBParaSite" id="jg3507">
    <property type="protein sequence ID" value="jg3507"/>
    <property type="gene ID" value="jg3507"/>
</dbReference>
<dbReference type="AlphaFoldDB" id="A0A915E9J2"/>
<protein>
    <submittedName>
        <fullName evidence="4">Chitin-binding type-2 domain-containing protein</fullName>
    </submittedName>
</protein>
<proteinExistence type="predicted"/>
<feature type="signal peptide" evidence="1">
    <location>
        <begin position="1"/>
        <end position="25"/>
    </location>
</feature>
<evidence type="ECO:0000259" key="2">
    <source>
        <dbReference type="PROSITE" id="PS50940"/>
    </source>
</evidence>
<dbReference type="Proteomes" id="UP000887574">
    <property type="component" value="Unplaced"/>
</dbReference>